<evidence type="ECO:0000313" key="2">
    <source>
        <dbReference type="EMBL" id="KAJ7095916.1"/>
    </source>
</evidence>
<keyword evidence="3" id="KW-1185">Reference proteome</keyword>
<dbReference type="AlphaFoldDB" id="A0AAD6U9G2"/>
<gene>
    <name evidence="2" type="ORF">B0H15DRAFT_774459</name>
</gene>
<evidence type="ECO:0008006" key="4">
    <source>
        <dbReference type="Google" id="ProtNLM"/>
    </source>
</evidence>
<feature type="region of interest" description="Disordered" evidence="1">
    <location>
        <begin position="69"/>
        <end position="145"/>
    </location>
</feature>
<comment type="caution">
    <text evidence="2">The sequence shown here is derived from an EMBL/GenBank/DDBJ whole genome shotgun (WGS) entry which is preliminary data.</text>
</comment>
<dbReference type="Proteomes" id="UP001222325">
    <property type="component" value="Unassembled WGS sequence"/>
</dbReference>
<evidence type="ECO:0000313" key="3">
    <source>
        <dbReference type="Proteomes" id="UP001222325"/>
    </source>
</evidence>
<name>A0AAD6U9G2_9AGAR</name>
<evidence type="ECO:0000256" key="1">
    <source>
        <dbReference type="SAM" id="MobiDB-lite"/>
    </source>
</evidence>
<sequence length="600" mass="66597">MLSRDLKERVAFYIRENPGMSPETAMQKAQTDALVNNPFIPPTNGCPVNDLPPELLAHIFELGRQMYEEEEDYEDEDYDDDGLEDDEWETDDEEGDADEEVDGDADADVLMSSPVKRTAPLPPSGTDAEGSESSSNADSVGSAAEGDEPDLAFQVLVSHVCRHWRDIALGTHTLWTTVRFEGHLNAEKARAWIQRSNGLPLDIFIDCTTMHDPAHDHEGDEAAMQGPARAPAPATSALTSPCITLADLITIIDMLTPHVAHWRIFEVTVSYYTYMYEVLQRLSQCPSAPLLEELGLYDYEDSDEYEVFQPAELATPFTLFHGIAPKLTNVAFWGVHLAWDDSLVLLQGLREIELAYHALDVRPSFGAFRAMLAASPDLQLLSLCLSGPTGDMEVVEVPSLRTLVLCYLDSEYVQPLVRALVLPALEELTLDFSQEDYTDFAKQLAAPAQGQTRSLLAGLTGLKLTGLPCDKATSELVMAQLGQLKMLELNCAEEDDERWFQFLHRTNGKPPAPNAPMFCPKLETLRLTGIEGTLVRKLVAARKAAGAPLIKVSISDRDIVDEKDERWLRANLDAFSFFEPSDSEEDLAEVDEDDEEMIDD</sequence>
<protein>
    <recommendedName>
        <fullName evidence="4">F-box domain-containing protein</fullName>
    </recommendedName>
</protein>
<proteinExistence type="predicted"/>
<reference evidence="2" key="1">
    <citation type="submission" date="2023-03" db="EMBL/GenBank/DDBJ databases">
        <title>Massive genome expansion in bonnet fungi (Mycena s.s.) driven by repeated elements and novel gene families across ecological guilds.</title>
        <authorList>
            <consortium name="Lawrence Berkeley National Laboratory"/>
            <person name="Harder C.B."/>
            <person name="Miyauchi S."/>
            <person name="Viragh M."/>
            <person name="Kuo A."/>
            <person name="Thoen E."/>
            <person name="Andreopoulos B."/>
            <person name="Lu D."/>
            <person name="Skrede I."/>
            <person name="Drula E."/>
            <person name="Henrissat B."/>
            <person name="Morin E."/>
            <person name="Kohler A."/>
            <person name="Barry K."/>
            <person name="LaButti K."/>
            <person name="Morin E."/>
            <person name="Salamov A."/>
            <person name="Lipzen A."/>
            <person name="Mereny Z."/>
            <person name="Hegedus B."/>
            <person name="Baldrian P."/>
            <person name="Stursova M."/>
            <person name="Weitz H."/>
            <person name="Taylor A."/>
            <person name="Grigoriev I.V."/>
            <person name="Nagy L.G."/>
            <person name="Martin F."/>
            <person name="Kauserud H."/>
        </authorList>
    </citation>
    <scope>NUCLEOTIDE SEQUENCE</scope>
    <source>
        <strain evidence="2">CBHHK173m</strain>
    </source>
</reference>
<dbReference type="EMBL" id="JARJCN010000012">
    <property type="protein sequence ID" value="KAJ7095916.1"/>
    <property type="molecule type" value="Genomic_DNA"/>
</dbReference>
<feature type="compositionally biased region" description="Acidic residues" evidence="1">
    <location>
        <begin position="69"/>
        <end position="107"/>
    </location>
</feature>
<organism evidence="2 3">
    <name type="scientific">Mycena belliarum</name>
    <dbReference type="NCBI Taxonomy" id="1033014"/>
    <lineage>
        <taxon>Eukaryota</taxon>
        <taxon>Fungi</taxon>
        <taxon>Dikarya</taxon>
        <taxon>Basidiomycota</taxon>
        <taxon>Agaricomycotina</taxon>
        <taxon>Agaricomycetes</taxon>
        <taxon>Agaricomycetidae</taxon>
        <taxon>Agaricales</taxon>
        <taxon>Marasmiineae</taxon>
        <taxon>Mycenaceae</taxon>
        <taxon>Mycena</taxon>
    </lineage>
</organism>
<dbReference type="InterPro" id="IPR032675">
    <property type="entry name" value="LRR_dom_sf"/>
</dbReference>
<accession>A0AAD6U9G2</accession>
<dbReference type="Gene3D" id="3.80.10.10">
    <property type="entry name" value="Ribonuclease Inhibitor"/>
    <property type="match status" value="1"/>
</dbReference>
<feature type="region of interest" description="Disordered" evidence="1">
    <location>
        <begin position="581"/>
        <end position="600"/>
    </location>
</feature>